<keyword evidence="2" id="KW-0456">Lyase</keyword>
<dbReference type="RefSeq" id="WP_420069894.1">
    <property type="nucleotide sequence ID" value="NZ_JBCHKQ010000003.1"/>
</dbReference>
<evidence type="ECO:0000313" key="3">
    <source>
        <dbReference type="Proteomes" id="UP001466331"/>
    </source>
</evidence>
<dbReference type="Pfam" id="PF08787">
    <property type="entry name" value="Alginate_lyase2"/>
    <property type="match status" value="1"/>
</dbReference>
<comment type="caution">
    <text evidence="2">The sequence shown here is derived from an EMBL/GenBank/DDBJ whole genome shotgun (WGS) entry which is preliminary data.</text>
</comment>
<reference evidence="2 3" key="1">
    <citation type="submission" date="2024-03" db="EMBL/GenBank/DDBJ databases">
        <title>Ignisphaera cupida sp. nov., a hyperthermophilic hydrolytic archaeon from a hot spring of Kamchatka, and proposal of Ignisphaeraceae fam. nov.</title>
        <authorList>
            <person name="Podosokorskaya O.A."/>
            <person name="Elcheninov A.G."/>
            <person name="Maltseva A.I."/>
            <person name="Zayulina K.S."/>
            <person name="Novikov A."/>
            <person name="Merkel A.Y."/>
        </authorList>
    </citation>
    <scope>NUCLEOTIDE SEQUENCE [LARGE SCALE GENOMIC DNA]</scope>
    <source>
        <strain evidence="2 3">38H-sp</strain>
    </source>
</reference>
<sequence>MKKGFYAILITSIILLAFSIVGCNIGVSSVADDIIEGISRSSSGTTYYVLQAYDGKYAKLNSSGKLATTESDISTALQFEKIASGSGYVWKIKDSDSYLSVSSKRIVEGSTASVYVESDASDGWIYIKSGSYYLKDMGDEVGVNSSGGQTYNYYKLVEVSSSGTSGDSSDTSSGDTSDSVYPYDVLGLQNWKLNCFTGSVSDPDYQDYYTTKSPYLQTFSSSYWFWTDGTWVYFRPYAGYPTTSSKTGNPRVELREMTSDGSDEISWDLTSSSEVHTMEWIAKITRLPSSGKLCFGQIHSTYDSYDDIIRIQVRGDADQTSGTVTMYVMGYVVDDNADDIGSYTLGDEIHLKLVATNKTVTLYKVSSSGSLTKLKSYSGIGSTGNYFKAGNYLQSMKGKSYSSDDYGVVGIRYLKVTHD</sequence>
<dbReference type="SUPFAM" id="SSF49899">
    <property type="entry name" value="Concanavalin A-like lectins/glucanases"/>
    <property type="match status" value="1"/>
</dbReference>
<dbReference type="GO" id="GO:0016829">
    <property type="term" value="F:lyase activity"/>
    <property type="evidence" value="ECO:0007669"/>
    <property type="project" value="UniProtKB-KW"/>
</dbReference>
<feature type="domain" description="Alginate lyase 2" evidence="1">
    <location>
        <begin position="188"/>
        <end position="418"/>
    </location>
</feature>
<dbReference type="InterPro" id="IPR014895">
    <property type="entry name" value="Alginate_lyase_2"/>
</dbReference>
<dbReference type="InterPro" id="IPR013320">
    <property type="entry name" value="ConA-like_dom_sf"/>
</dbReference>
<evidence type="ECO:0000259" key="1">
    <source>
        <dbReference type="Pfam" id="PF08787"/>
    </source>
</evidence>
<dbReference type="PROSITE" id="PS51257">
    <property type="entry name" value="PROKAR_LIPOPROTEIN"/>
    <property type="match status" value="1"/>
</dbReference>
<dbReference type="EMBL" id="JBCHKQ010000003">
    <property type="protein sequence ID" value="MEM5948448.1"/>
    <property type="molecule type" value="Genomic_DNA"/>
</dbReference>
<evidence type="ECO:0000313" key="2">
    <source>
        <dbReference type="EMBL" id="MEM5948448.1"/>
    </source>
</evidence>
<dbReference type="Gene3D" id="2.60.120.200">
    <property type="match status" value="1"/>
</dbReference>
<dbReference type="Proteomes" id="UP001466331">
    <property type="component" value="Unassembled WGS sequence"/>
</dbReference>
<protein>
    <submittedName>
        <fullName evidence="2">Polysaccharide lyase family 7 protein</fullName>
    </submittedName>
</protein>
<proteinExistence type="predicted"/>
<name>A0ABU9UCR1_9SPIR</name>
<accession>A0ABU9UCR1</accession>
<gene>
    <name evidence="2" type="ORF">WKV44_07810</name>
</gene>
<keyword evidence="3" id="KW-1185">Reference proteome</keyword>
<organism evidence="2 3">
    <name type="scientific">Rarispira pelagica</name>
    <dbReference type="NCBI Taxonomy" id="3141764"/>
    <lineage>
        <taxon>Bacteria</taxon>
        <taxon>Pseudomonadati</taxon>
        <taxon>Spirochaetota</taxon>
        <taxon>Spirochaetia</taxon>
        <taxon>Winmispirales</taxon>
        <taxon>Winmispiraceae</taxon>
        <taxon>Rarispira</taxon>
    </lineage>
</organism>